<feature type="region of interest" description="Disordered" evidence="1">
    <location>
        <begin position="75"/>
        <end position="106"/>
    </location>
</feature>
<proteinExistence type="predicted"/>
<gene>
    <name evidence="2" type="ordered locus">HF1_02640</name>
</gene>
<evidence type="ECO:0000256" key="1">
    <source>
        <dbReference type="SAM" id="MobiDB-lite"/>
    </source>
</evidence>
<reference evidence="2 3" key="1">
    <citation type="journal article" date="2011" name="J. Bacteriol.">
        <title>Complete genome sequence of Mycoplasma haemofelis, a hemotropic mycoplasma.</title>
        <authorList>
            <person name="Barker E.N."/>
            <person name="Helps C.R."/>
            <person name="Peters I.R."/>
            <person name="Darby A.C."/>
            <person name="Radford A.D."/>
            <person name="Tasker S."/>
        </authorList>
    </citation>
    <scope>NUCLEOTIDE SEQUENCE [LARGE SCALE GENOMIC DNA]</scope>
    <source>
        <strain evidence="2 3">Langford 1</strain>
    </source>
</reference>
<name>E8ZKV6_MYCHL</name>
<dbReference type="OrthoDB" id="9823089at2"/>
<dbReference type="Proteomes" id="UP000008637">
    <property type="component" value="Chromosome"/>
</dbReference>
<dbReference type="KEGG" id="mha:HF1_02640"/>
<feature type="region of interest" description="Disordered" evidence="1">
    <location>
        <begin position="165"/>
        <end position="192"/>
    </location>
</feature>
<feature type="compositionally biased region" description="Basic and acidic residues" evidence="1">
    <location>
        <begin position="179"/>
        <end position="190"/>
    </location>
</feature>
<keyword evidence="3" id="KW-1185">Reference proteome</keyword>
<accession>E8ZKV6</accession>
<organism evidence="2 3">
    <name type="scientific">Mycoplasma haemofelis (strain Langford 1)</name>
    <name type="common">Haemobartonella felis</name>
    <dbReference type="NCBI Taxonomy" id="941640"/>
    <lineage>
        <taxon>Bacteria</taxon>
        <taxon>Bacillati</taxon>
        <taxon>Mycoplasmatota</taxon>
        <taxon>Mollicutes</taxon>
        <taxon>Mycoplasmataceae</taxon>
        <taxon>Mycoplasma</taxon>
    </lineage>
</organism>
<evidence type="ECO:0000313" key="2">
    <source>
        <dbReference type="EMBL" id="CBY92272.1"/>
    </source>
</evidence>
<dbReference type="HOGENOM" id="CLU_098620_0_0_14"/>
<feature type="compositionally biased region" description="Polar residues" evidence="1">
    <location>
        <begin position="80"/>
        <end position="89"/>
    </location>
</feature>
<sequence length="230" mass="25637">MSVSLPAKVALGTLAGGATVTGGALAYREISKESPKTKRPIRELIANLKKDKRLISKSEAGDSKEWQEAWKLYKGDHQNSESNPFSISSEKLKDSASDQNAPSEFMSKCESLSSEEVLDEKDSKYQDVLKYCTRNTLVQDLVLESGRNLINETSGNWSESWKSYRAANSGKGNNQDTWKLSDWESKKNDDSTISDNLKVKCKEKLGETSGVKSVQDFQDVVNWCSEPRPK</sequence>
<protein>
    <submittedName>
        <fullName evidence="2">Uncharacterized protein</fullName>
    </submittedName>
</protein>
<evidence type="ECO:0000313" key="3">
    <source>
        <dbReference type="Proteomes" id="UP000008637"/>
    </source>
</evidence>
<dbReference type="EMBL" id="FR773153">
    <property type="protein sequence ID" value="CBY92272.1"/>
    <property type="molecule type" value="Genomic_DNA"/>
</dbReference>
<dbReference type="AlphaFoldDB" id="E8ZKV6"/>